<evidence type="ECO:0000313" key="4">
    <source>
        <dbReference type="EMBL" id="KFA87966.1"/>
    </source>
</evidence>
<proteinExistence type="predicted"/>
<reference evidence="4 5" key="1">
    <citation type="submission" date="2014-07" db="EMBL/GenBank/DDBJ databases">
        <title>Draft Genome Sequence of Gephyronic Acid Producer, Cystobacter violaceus Strain Cb vi76.</title>
        <authorList>
            <person name="Stevens D.C."/>
            <person name="Young J."/>
            <person name="Carmichael R."/>
            <person name="Tan J."/>
            <person name="Taylor R.E."/>
        </authorList>
    </citation>
    <scope>NUCLEOTIDE SEQUENCE [LARGE SCALE GENOMIC DNA]</scope>
    <source>
        <strain evidence="4 5">Cb vi76</strain>
    </source>
</reference>
<evidence type="ECO:0000256" key="1">
    <source>
        <dbReference type="ARBA" id="ARBA00022801"/>
    </source>
</evidence>
<dbReference type="Proteomes" id="UP000028547">
    <property type="component" value="Unassembled WGS sequence"/>
</dbReference>
<dbReference type="Gene3D" id="3.90.245.10">
    <property type="entry name" value="Ribonucleoside hydrolase-like"/>
    <property type="match status" value="1"/>
</dbReference>
<evidence type="ECO:0000313" key="5">
    <source>
        <dbReference type="Proteomes" id="UP000028547"/>
    </source>
</evidence>
<gene>
    <name evidence="4" type="ORF">Q664_44405</name>
</gene>
<protein>
    <recommendedName>
        <fullName evidence="3">Inosine/uridine-preferring nucleoside hydrolase domain-containing protein</fullName>
    </recommendedName>
</protein>
<feature type="non-terminal residue" evidence="4">
    <location>
        <position position="176"/>
    </location>
</feature>
<name>A0A084SHN1_9BACT</name>
<evidence type="ECO:0000256" key="2">
    <source>
        <dbReference type="ARBA" id="ARBA00023295"/>
    </source>
</evidence>
<dbReference type="AlphaFoldDB" id="A0A084SHN1"/>
<accession>A0A084SHN1</accession>
<dbReference type="EMBL" id="JPMI01000311">
    <property type="protein sequence ID" value="KFA87966.1"/>
    <property type="molecule type" value="Genomic_DNA"/>
</dbReference>
<feature type="domain" description="Inosine/uridine-preferring nucleoside hydrolase" evidence="3">
    <location>
        <begin position="14"/>
        <end position="73"/>
    </location>
</feature>
<dbReference type="GO" id="GO:0006152">
    <property type="term" value="P:purine nucleoside catabolic process"/>
    <property type="evidence" value="ECO:0007669"/>
    <property type="project" value="TreeGrafter"/>
</dbReference>
<keyword evidence="1" id="KW-0378">Hydrolase</keyword>
<dbReference type="InterPro" id="IPR036452">
    <property type="entry name" value="Ribo_hydro-like"/>
</dbReference>
<evidence type="ECO:0000259" key="3">
    <source>
        <dbReference type="Pfam" id="PF01156"/>
    </source>
</evidence>
<sequence length="176" mass="18587">MASRVSGDMSRKLLIDAAPGVDDAIAPRLALGSRDVDVVGLTTTFGNIVMKRATRNVLSLLAFSGRGELPVAPLPSSWRTHRMPSLLFHQDMAGFSGTNAIRNDAFHTSFLRLQKGLPAGHMIDVAGFTGLVNDTSAPDVLADLAASLMDLPAALPPPLYTVACGRGASSADQKYR</sequence>
<dbReference type="Pfam" id="PF01156">
    <property type="entry name" value="IU_nuc_hydro"/>
    <property type="match status" value="1"/>
</dbReference>
<dbReference type="SUPFAM" id="SSF53590">
    <property type="entry name" value="Nucleoside hydrolase"/>
    <property type="match status" value="1"/>
</dbReference>
<comment type="caution">
    <text evidence="4">The sequence shown here is derived from an EMBL/GenBank/DDBJ whole genome shotgun (WGS) entry which is preliminary data.</text>
</comment>
<dbReference type="InterPro" id="IPR023186">
    <property type="entry name" value="IUNH"/>
</dbReference>
<dbReference type="InterPro" id="IPR001910">
    <property type="entry name" value="Inosine/uridine_hydrolase_dom"/>
</dbReference>
<organism evidence="4 5">
    <name type="scientific">Archangium violaceum Cb vi76</name>
    <dbReference type="NCBI Taxonomy" id="1406225"/>
    <lineage>
        <taxon>Bacteria</taxon>
        <taxon>Pseudomonadati</taxon>
        <taxon>Myxococcota</taxon>
        <taxon>Myxococcia</taxon>
        <taxon>Myxococcales</taxon>
        <taxon>Cystobacterineae</taxon>
        <taxon>Archangiaceae</taxon>
        <taxon>Archangium</taxon>
    </lineage>
</organism>
<keyword evidence="2" id="KW-0326">Glycosidase</keyword>
<dbReference type="GO" id="GO:0005829">
    <property type="term" value="C:cytosol"/>
    <property type="evidence" value="ECO:0007669"/>
    <property type="project" value="TreeGrafter"/>
</dbReference>
<dbReference type="GO" id="GO:0008477">
    <property type="term" value="F:purine nucleosidase activity"/>
    <property type="evidence" value="ECO:0007669"/>
    <property type="project" value="TreeGrafter"/>
</dbReference>
<dbReference type="PANTHER" id="PTHR12304:SF4">
    <property type="entry name" value="URIDINE NUCLEOSIDASE"/>
    <property type="match status" value="1"/>
</dbReference>
<dbReference type="PANTHER" id="PTHR12304">
    <property type="entry name" value="INOSINE-URIDINE PREFERRING NUCLEOSIDE HYDROLASE"/>
    <property type="match status" value="1"/>
</dbReference>